<proteinExistence type="predicted"/>
<dbReference type="EMBL" id="JBFOLK010000004">
    <property type="protein sequence ID" value="KAL2518358.1"/>
    <property type="molecule type" value="Genomic_DNA"/>
</dbReference>
<evidence type="ECO:0000313" key="3">
    <source>
        <dbReference type="Proteomes" id="UP001604336"/>
    </source>
</evidence>
<evidence type="ECO:0000256" key="1">
    <source>
        <dbReference type="SAM" id="MobiDB-lite"/>
    </source>
</evidence>
<name>A0ABD1U0V6_9LAMI</name>
<gene>
    <name evidence="2" type="ORF">Adt_14605</name>
</gene>
<dbReference type="AlphaFoldDB" id="A0ABD1U0V6"/>
<reference evidence="3" key="1">
    <citation type="submission" date="2024-07" db="EMBL/GenBank/DDBJ databases">
        <title>Two chromosome-level genome assemblies of Korean endemic species Abeliophyllum distichum and Forsythia ovata (Oleaceae).</title>
        <authorList>
            <person name="Jang H."/>
        </authorList>
    </citation>
    <scope>NUCLEOTIDE SEQUENCE [LARGE SCALE GENOMIC DNA]</scope>
</reference>
<accession>A0ABD1U0V6</accession>
<feature type="compositionally biased region" description="Basic residues" evidence="1">
    <location>
        <begin position="67"/>
        <end position="87"/>
    </location>
</feature>
<comment type="caution">
    <text evidence="2">The sequence shown here is derived from an EMBL/GenBank/DDBJ whole genome shotgun (WGS) entry which is preliminary data.</text>
</comment>
<feature type="region of interest" description="Disordered" evidence="1">
    <location>
        <begin position="62"/>
        <end position="97"/>
    </location>
</feature>
<sequence length="149" mass="16988">MYLCSIVSGRKVKMPEMLQGLKEIADSLASGNNLLTDGNVQDGTDKLKDPPRNLMRYNRMALSRNASKSKHRSRKSKNPLATKRNRSQNKATTKSIKKKYNIPVPEGENDWEYLIPSDMWYLGKVNAFNLLVGRLSQVPKKLFHKRALV</sequence>
<organism evidence="2 3">
    <name type="scientific">Abeliophyllum distichum</name>
    <dbReference type="NCBI Taxonomy" id="126358"/>
    <lineage>
        <taxon>Eukaryota</taxon>
        <taxon>Viridiplantae</taxon>
        <taxon>Streptophyta</taxon>
        <taxon>Embryophyta</taxon>
        <taxon>Tracheophyta</taxon>
        <taxon>Spermatophyta</taxon>
        <taxon>Magnoliopsida</taxon>
        <taxon>eudicotyledons</taxon>
        <taxon>Gunneridae</taxon>
        <taxon>Pentapetalae</taxon>
        <taxon>asterids</taxon>
        <taxon>lamiids</taxon>
        <taxon>Lamiales</taxon>
        <taxon>Oleaceae</taxon>
        <taxon>Forsythieae</taxon>
        <taxon>Abeliophyllum</taxon>
    </lineage>
</organism>
<protein>
    <submittedName>
        <fullName evidence="2">DUF1664 domain-containing protein</fullName>
    </submittedName>
</protein>
<dbReference type="Proteomes" id="UP001604336">
    <property type="component" value="Unassembled WGS sequence"/>
</dbReference>
<keyword evidence="3" id="KW-1185">Reference proteome</keyword>
<evidence type="ECO:0000313" key="2">
    <source>
        <dbReference type="EMBL" id="KAL2518358.1"/>
    </source>
</evidence>